<sequence length="359" mass="39876">MPILFSSSDASSLSEKVLWVDEYVSRADSGLLTPTTKSLGFKTYIPSSAKAVLLLDPVEYLAAFRGQLAKSACSQQPSISNEQPPVPIEQQPVTTELQAQEKQEAESLIRKALGMADPVIMQPPTISVTNGDTNPSPDHTNLTTRKSASLHKNIITKLRPLPLQYVWSVYYEKAVSSDTTGNASTAANYTDRLSTLASSVPDIGQFYKIFNNIPWSSIQSRNTVHIFRSGVQPLWEDPENLDGGCFTLKVRRQNQGDEKPKRVWEEICLMGCGGELQAALAEAGIRDHVLGMSFSPRLYWVCVSIWLKKGDEKSASIVQKTVLERLSAELRPANESEYYFKKHSEHPGWEEAVGRKKDD</sequence>
<reference evidence="7" key="1">
    <citation type="journal article" date="2014" name="BMC Genomics">
        <title>Genome characteristics reveal the impact of lichenization on lichen-forming fungus Endocarpon pusillum Hedwig (Verrucariales, Ascomycota).</title>
        <authorList>
            <person name="Wang Y.-Y."/>
            <person name="Liu B."/>
            <person name="Zhang X.-Y."/>
            <person name="Zhou Q.-M."/>
            <person name="Zhang T."/>
            <person name="Li H."/>
            <person name="Yu Y.-F."/>
            <person name="Zhang X.-L."/>
            <person name="Hao X.-Y."/>
            <person name="Wang M."/>
            <person name="Wang L."/>
            <person name="Wei J.-C."/>
        </authorList>
    </citation>
    <scope>NUCLEOTIDE SEQUENCE [LARGE SCALE GENOMIC DNA]</scope>
    <source>
        <strain evidence="7">Z07020 / HMAS-L-300199</strain>
    </source>
</reference>
<dbReference type="OMA" id="YITEYVE"/>
<keyword evidence="2" id="KW-0810">Translation regulation</keyword>
<dbReference type="eggNOG" id="KOG1669">
    <property type="taxonomic scope" value="Eukaryota"/>
</dbReference>
<keyword evidence="1 5" id="KW-0396">Initiation factor</keyword>
<dbReference type="Pfam" id="PF01652">
    <property type="entry name" value="IF4E"/>
    <property type="match status" value="1"/>
</dbReference>
<dbReference type="InterPro" id="IPR001040">
    <property type="entry name" value="TIF_eIF_4E"/>
</dbReference>
<comment type="similarity">
    <text evidence="5">Belongs to the eukaryotic initiation factor 4E family.</text>
</comment>
<protein>
    <recommendedName>
        <fullName evidence="8">Translation initiation factor eIF4e</fullName>
    </recommendedName>
</protein>
<dbReference type="SUPFAM" id="SSF55418">
    <property type="entry name" value="eIF4e-like"/>
    <property type="match status" value="1"/>
</dbReference>
<keyword evidence="4 5" id="KW-0648">Protein biosynthesis</keyword>
<dbReference type="GO" id="GO:0000340">
    <property type="term" value="F:RNA 7-methylguanosine cap binding"/>
    <property type="evidence" value="ECO:0007669"/>
    <property type="project" value="TreeGrafter"/>
</dbReference>
<dbReference type="RefSeq" id="XP_007802774.1">
    <property type="nucleotide sequence ID" value="XM_007804583.1"/>
</dbReference>
<dbReference type="GO" id="GO:0003743">
    <property type="term" value="F:translation initiation factor activity"/>
    <property type="evidence" value="ECO:0007669"/>
    <property type="project" value="UniProtKB-KW"/>
</dbReference>
<evidence type="ECO:0008006" key="8">
    <source>
        <dbReference type="Google" id="ProtNLM"/>
    </source>
</evidence>
<dbReference type="GO" id="GO:0006417">
    <property type="term" value="P:regulation of translation"/>
    <property type="evidence" value="ECO:0007669"/>
    <property type="project" value="UniProtKB-KW"/>
</dbReference>
<dbReference type="OrthoDB" id="17977at2759"/>
<dbReference type="GeneID" id="19235615"/>
<evidence type="ECO:0000256" key="3">
    <source>
        <dbReference type="ARBA" id="ARBA00022884"/>
    </source>
</evidence>
<gene>
    <name evidence="6" type="ORF">EPUS_00554</name>
</gene>
<dbReference type="GO" id="GO:0016281">
    <property type="term" value="C:eukaryotic translation initiation factor 4F complex"/>
    <property type="evidence" value="ECO:0007669"/>
    <property type="project" value="TreeGrafter"/>
</dbReference>
<evidence type="ECO:0000256" key="4">
    <source>
        <dbReference type="ARBA" id="ARBA00022917"/>
    </source>
</evidence>
<dbReference type="PANTHER" id="PTHR11960:SF66">
    <property type="entry name" value="EUKARYOTIC TRANSLATION INITIATION FACTOR 4E TYPE 3"/>
    <property type="match status" value="1"/>
</dbReference>
<evidence type="ECO:0000313" key="7">
    <source>
        <dbReference type="Proteomes" id="UP000019373"/>
    </source>
</evidence>
<dbReference type="HOGENOM" id="CLU_043552_5_0_1"/>
<dbReference type="AlphaFoldDB" id="U1HMM2"/>
<evidence type="ECO:0000313" key="6">
    <source>
        <dbReference type="EMBL" id="ERF71565.1"/>
    </source>
</evidence>
<dbReference type="InterPro" id="IPR023398">
    <property type="entry name" value="TIF_eIF4e-like"/>
</dbReference>
<evidence type="ECO:0000256" key="1">
    <source>
        <dbReference type="ARBA" id="ARBA00022540"/>
    </source>
</evidence>
<dbReference type="PANTHER" id="PTHR11960">
    <property type="entry name" value="EUKARYOTIC TRANSLATION INITIATION FACTOR 4E RELATED"/>
    <property type="match status" value="1"/>
</dbReference>
<name>U1HMM2_ENDPU</name>
<proteinExistence type="inferred from homology"/>
<dbReference type="Proteomes" id="UP000019373">
    <property type="component" value="Unassembled WGS sequence"/>
</dbReference>
<organism evidence="6 7">
    <name type="scientific">Endocarpon pusillum (strain Z07020 / HMAS-L-300199)</name>
    <name type="common">Lichen-forming fungus</name>
    <dbReference type="NCBI Taxonomy" id="1263415"/>
    <lineage>
        <taxon>Eukaryota</taxon>
        <taxon>Fungi</taxon>
        <taxon>Dikarya</taxon>
        <taxon>Ascomycota</taxon>
        <taxon>Pezizomycotina</taxon>
        <taxon>Eurotiomycetes</taxon>
        <taxon>Chaetothyriomycetidae</taxon>
        <taxon>Verrucariales</taxon>
        <taxon>Verrucariaceae</taxon>
        <taxon>Endocarpon</taxon>
    </lineage>
</organism>
<keyword evidence="7" id="KW-1185">Reference proteome</keyword>
<dbReference type="EMBL" id="KE721204">
    <property type="protein sequence ID" value="ERF71565.1"/>
    <property type="molecule type" value="Genomic_DNA"/>
</dbReference>
<evidence type="ECO:0000256" key="5">
    <source>
        <dbReference type="RuleBase" id="RU004374"/>
    </source>
</evidence>
<keyword evidence="3 5" id="KW-0694">RNA-binding</keyword>
<evidence type="ECO:0000256" key="2">
    <source>
        <dbReference type="ARBA" id="ARBA00022845"/>
    </source>
</evidence>
<accession>U1HMM2</accession>
<dbReference type="Gene3D" id="3.30.760.10">
    <property type="entry name" value="RNA Cap, Translation Initiation Factor Eif4e"/>
    <property type="match status" value="1"/>
</dbReference>